<name>A0A972K3N7_9BACL</name>
<organism evidence="1 2">
    <name type="scientific">Paenibacillus foliorum</name>
    <dbReference type="NCBI Taxonomy" id="2654974"/>
    <lineage>
        <taxon>Bacteria</taxon>
        <taxon>Bacillati</taxon>
        <taxon>Bacillota</taxon>
        <taxon>Bacilli</taxon>
        <taxon>Bacillales</taxon>
        <taxon>Paenibacillaceae</taxon>
        <taxon>Paenibacillus</taxon>
    </lineage>
</organism>
<dbReference type="AlphaFoldDB" id="A0A972K3N7"/>
<protein>
    <submittedName>
        <fullName evidence="1">Uncharacterized protein</fullName>
    </submittedName>
</protein>
<dbReference type="Proteomes" id="UP000641588">
    <property type="component" value="Unassembled WGS sequence"/>
</dbReference>
<keyword evidence="2" id="KW-1185">Reference proteome</keyword>
<dbReference type="EMBL" id="WHOD01000109">
    <property type="protein sequence ID" value="NOU97165.1"/>
    <property type="molecule type" value="Genomic_DNA"/>
</dbReference>
<comment type="caution">
    <text evidence="1">The sequence shown here is derived from an EMBL/GenBank/DDBJ whole genome shotgun (WGS) entry which is preliminary data.</text>
</comment>
<reference evidence="1" key="1">
    <citation type="submission" date="2019-10" db="EMBL/GenBank/DDBJ databases">
        <title>Description of Paenibacillus glebae sp. nov.</title>
        <authorList>
            <person name="Carlier A."/>
            <person name="Qi S."/>
        </authorList>
    </citation>
    <scope>NUCLEOTIDE SEQUENCE</scope>
    <source>
        <strain evidence="1">LMG 31456</strain>
    </source>
</reference>
<evidence type="ECO:0000313" key="1">
    <source>
        <dbReference type="EMBL" id="NOU97165.1"/>
    </source>
</evidence>
<dbReference type="RefSeq" id="WP_171655416.1">
    <property type="nucleotide sequence ID" value="NZ_WHOD01000109.1"/>
</dbReference>
<evidence type="ECO:0000313" key="2">
    <source>
        <dbReference type="Proteomes" id="UP000641588"/>
    </source>
</evidence>
<gene>
    <name evidence="1" type="ORF">GC093_28645</name>
</gene>
<proteinExistence type="predicted"/>
<accession>A0A972K3N7</accession>
<sequence length="123" mass="13449">MTKPIQAYFRTENEAEDVRILLQKYDTEMLEIGEIEENGLTSNSELVVPLGAAISPVGTGGAGAIAFSQSNEGYDPLLGASIDNQEDELDDFRYVLSVKVNESDFGKVVQLIQNNNGHVLRTD</sequence>